<accession>A0A653F1Q2</accession>
<organism evidence="1">
    <name type="scientific">Mycobacterium riyadhense</name>
    <dbReference type="NCBI Taxonomy" id="486698"/>
    <lineage>
        <taxon>Bacteria</taxon>
        <taxon>Bacillati</taxon>
        <taxon>Actinomycetota</taxon>
        <taxon>Actinomycetes</taxon>
        <taxon>Mycobacteriales</taxon>
        <taxon>Mycobacteriaceae</taxon>
        <taxon>Mycobacterium</taxon>
    </lineage>
</organism>
<protein>
    <submittedName>
        <fullName evidence="1">Uncharacterized protein</fullName>
    </submittedName>
</protein>
<dbReference type="EMBL" id="LR589150">
    <property type="protein sequence ID" value="VTP03101.1"/>
    <property type="molecule type" value="Genomic_DNA"/>
</dbReference>
<evidence type="ECO:0000313" key="1">
    <source>
        <dbReference type="EMBL" id="VTP03101.1"/>
    </source>
</evidence>
<dbReference type="AlphaFoldDB" id="A0A653F1Q2"/>
<dbReference type="RefSeq" id="WP_204804463.1">
    <property type="nucleotide sequence ID" value="NZ_CAJMWM010000001.1"/>
</dbReference>
<proteinExistence type="predicted"/>
<gene>
    <name evidence="1" type="ORF">BIN_B_04872</name>
</gene>
<name>A0A653F1Q2_9MYCO</name>
<sequence>MSNVLDAIPSEPRAVIVKELTHRNPALLVELRGLQKPTNDQNDAVVDVLSDALVKTFGPDWAPSEYGLAIERAVNAYLAAWPIYR</sequence>
<reference evidence="1" key="1">
    <citation type="submission" date="2019-05" db="EMBL/GenBank/DDBJ databases">
        <authorList>
            <person name="Naeem R."/>
            <person name="Antony C."/>
            <person name="Guan Q."/>
        </authorList>
    </citation>
    <scope>NUCLEOTIDE SEQUENCE</scope>
    <source>
        <strain evidence="1">2</strain>
    </source>
</reference>